<evidence type="ECO:0000313" key="10">
    <source>
        <dbReference type="Proteomes" id="UP001204851"/>
    </source>
</evidence>
<feature type="transmembrane region" description="Helical" evidence="8">
    <location>
        <begin position="255"/>
        <end position="276"/>
    </location>
</feature>
<dbReference type="Pfam" id="PF09721">
    <property type="entry name" value="Exosortase_EpsH"/>
    <property type="match status" value="1"/>
</dbReference>
<feature type="transmembrane region" description="Helical" evidence="8">
    <location>
        <begin position="126"/>
        <end position="148"/>
    </location>
</feature>
<dbReference type="InterPro" id="IPR026392">
    <property type="entry name" value="Exo/Archaeosortase_dom"/>
</dbReference>
<feature type="transmembrane region" description="Helical" evidence="8">
    <location>
        <begin position="16"/>
        <end position="36"/>
    </location>
</feature>
<feature type="transmembrane region" description="Helical" evidence="8">
    <location>
        <begin position="160"/>
        <end position="180"/>
    </location>
</feature>
<evidence type="ECO:0000256" key="6">
    <source>
        <dbReference type="ARBA" id="ARBA00022989"/>
    </source>
</evidence>
<dbReference type="NCBIfam" id="TIGR02602">
    <property type="entry name" value="8TM_EpsH"/>
    <property type="match status" value="1"/>
</dbReference>
<dbReference type="NCBIfam" id="TIGR03113">
    <property type="entry name" value="exosort_XrtB"/>
    <property type="match status" value="1"/>
</dbReference>
<comment type="subcellular location">
    <subcellularLocation>
        <location evidence="1">Cell membrane</location>
        <topology evidence="1">Multi-pass membrane protein</topology>
    </subcellularLocation>
</comment>
<sequence length="292" mass="31133">MASSGSPARWDGSRHAPWLMMLAGLVVLYGPTLYDLLSGPWLSDQQGHGPIILLLVGWLIRQRWSQVDDATLSAPVPRVAWPVLLMACATYVIGRSQGVLVFELGSLIPMLAGVVLLLRGPRQLRAVAFPLVFMCFMVPLPGAIVDAVTMPVKLAVSATVGQVLYWAGFPISLSGVLIQIGPYQLLVADACAGLTTLFTLEALGFLYLNIVRSSSMARNVILGILIVPISFMANVIRVMTLVLITYYLGDAAGQGFLHGFAGLLLFVTALLLTLGVDGLLQRSLPGQGAAHA</sequence>
<dbReference type="NCBIfam" id="TIGR04178">
    <property type="entry name" value="exo_archaeo"/>
    <property type="match status" value="1"/>
</dbReference>
<evidence type="ECO:0000256" key="1">
    <source>
        <dbReference type="ARBA" id="ARBA00004651"/>
    </source>
</evidence>
<evidence type="ECO:0000313" key="9">
    <source>
        <dbReference type="EMBL" id="MCO5978877.1"/>
    </source>
</evidence>
<keyword evidence="4 8" id="KW-0812">Transmembrane</keyword>
<evidence type="ECO:0000256" key="4">
    <source>
        <dbReference type="ARBA" id="ARBA00022692"/>
    </source>
</evidence>
<keyword evidence="10" id="KW-1185">Reference proteome</keyword>
<protein>
    <submittedName>
        <fullName evidence="9">Exosortase B</fullName>
    </submittedName>
</protein>
<dbReference type="RefSeq" id="WP_252771833.1">
    <property type="nucleotide sequence ID" value="NZ_JAMXMC010000013.1"/>
</dbReference>
<evidence type="ECO:0000256" key="3">
    <source>
        <dbReference type="ARBA" id="ARBA00022670"/>
    </source>
</evidence>
<dbReference type="InterPro" id="IPR013426">
    <property type="entry name" value="EpsH-like"/>
</dbReference>
<feature type="transmembrane region" description="Helical" evidence="8">
    <location>
        <begin position="186"/>
        <end position="208"/>
    </location>
</feature>
<evidence type="ECO:0000256" key="7">
    <source>
        <dbReference type="ARBA" id="ARBA00023136"/>
    </source>
</evidence>
<dbReference type="InterPro" id="IPR017544">
    <property type="entry name" value="Exosortase-2"/>
</dbReference>
<feature type="transmembrane region" description="Helical" evidence="8">
    <location>
        <begin position="220"/>
        <end position="249"/>
    </location>
</feature>
<keyword evidence="6 8" id="KW-1133">Transmembrane helix</keyword>
<proteinExistence type="predicted"/>
<dbReference type="Proteomes" id="UP001204851">
    <property type="component" value="Unassembled WGS sequence"/>
</dbReference>
<evidence type="ECO:0000256" key="8">
    <source>
        <dbReference type="SAM" id="Phobius"/>
    </source>
</evidence>
<keyword evidence="3" id="KW-0645">Protease</keyword>
<dbReference type="EMBL" id="JAMXMC010000013">
    <property type="protein sequence ID" value="MCO5978877.1"/>
    <property type="molecule type" value="Genomic_DNA"/>
</dbReference>
<feature type="transmembrane region" description="Helical" evidence="8">
    <location>
        <begin position="100"/>
        <end position="120"/>
    </location>
</feature>
<evidence type="ECO:0000256" key="2">
    <source>
        <dbReference type="ARBA" id="ARBA00022475"/>
    </source>
</evidence>
<accession>A0ABT1BTJ0</accession>
<organism evidence="9 10">
    <name type="scientific">Ideonella oryzae</name>
    <dbReference type="NCBI Taxonomy" id="2937441"/>
    <lineage>
        <taxon>Bacteria</taxon>
        <taxon>Pseudomonadati</taxon>
        <taxon>Pseudomonadota</taxon>
        <taxon>Betaproteobacteria</taxon>
        <taxon>Burkholderiales</taxon>
        <taxon>Sphaerotilaceae</taxon>
        <taxon>Ideonella</taxon>
    </lineage>
</organism>
<keyword evidence="5" id="KW-0378">Hydrolase</keyword>
<dbReference type="InterPro" id="IPR019127">
    <property type="entry name" value="Exosortase"/>
</dbReference>
<name>A0ABT1BTJ0_9BURK</name>
<gene>
    <name evidence="9" type="primary">xrtB</name>
    <name evidence="9" type="ORF">M0L44_19435</name>
</gene>
<comment type="caution">
    <text evidence="9">The sequence shown here is derived from an EMBL/GenBank/DDBJ whole genome shotgun (WGS) entry which is preliminary data.</text>
</comment>
<keyword evidence="2" id="KW-1003">Cell membrane</keyword>
<keyword evidence="7 8" id="KW-0472">Membrane</keyword>
<evidence type="ECO:0000256" key="5">
    <source>
        <dbReference type="ARBA" id="ARBA00022801"/>
    </source>
</evidence>
<reference evidence="9 10" key="1">
    <citation type="submission" date="2022-06" db="EMBL/GenBank/DDBJ databases">
        <title>Ideonella sp. NS12-5 Genome sequencing and assembly.</title>
        <authorList>
            <person name="Jung Y."/>
        </authorList>
    </citation>
    <scope>NUCLEOTIDE SEQUENCE [LARGE SCALE GENOMIC DNA]</scope>
    <source>
        <strain evidence="9 10">NS12-5</strain>
    </source>
</reference>